<dbReference type="AlphaFoldDB" id="A0A9D1IZ33"/>
<proteinExistence type="predicted"/>
<dbReference type="Proteomes" id="UP000824238">
    <property type="component" value="Unassembled WGS sequence"/>
</dbReference>
<keyword evidence="1" id="KW-0472">Membrane</keyword>
<comment type="caution">
    <text evidence="2">The sequence shown here is derived from an EMBL/GenBank/DDBJ whole genome shotgun (WGS) entry which is preliminary data.</text>
</comment>
<keyword evidence="1" id="KW-1133">Transmembrane helix</keyword>
<organism evidence="2 3">
    <name type="scientific">Candidatus Scatomorpha intestinigallinarum</name>
    <dbReference type="NCBI Taxonomy" id="2840923"/>
    <lineage>
        <taxon>Bacteria</taxon>
        <taxon>Bacillati</taxon>
        <taxon>Bacillota</taxon>
        <taxon>Clostridia</taxon>
        <taxon>Eubacteriales</taxon>
        <taxon>Candidatus Scatomorpha</taxon>
    </lineage>
</organism>
<evidence type="ECO:0000256" key="1">
    <source>
        <dbReference type="SAM" id="Phobius"/>
    </source>
</evidence>
<evidence type="ECO:0000313" key="3">
    <source>
        <dbReference type="Proteomes" id="UP000824238"/>
    </source>
</evidence>
<sequence>MKNDRLSRCLGDIDEKFIDEAADYKKKGRKRGVYYLAAALAACILIVVAAQVRPSGVAEPRPATESPGPGSIAASPDAGVYIPAIELPETQDGLAMDMIACVVYNGAVYTQGAWLEDASALLGEYLGRATGGIDEWSDESEYSVEFAGTVAGELYAVKGYDTGFRICCLNDDGSALLLERLNGITLDTGADLFETRLHLPERLEALSFLTHEDWNKAAKNYRTPELSEETISAFLDELCAGQFVYTWESERGIYDSAVQGHLFCALSDGTTVELRLIEGGYVGYQELGWYFVKMPGDVFDAVLAACQ</sequence>
<evidence type="ECO:0000313" key="2">
    <source>
        <dbReference type="EMBL" id="HIR54728.1"/>
    </source>
</evidence>
<reference evidence="2" key="2">
    <citation type="journal article" date="2021" name="PeerJ">
        <title>Extensive microbial diversity within the chicken gut microbiome revealed by metagenomics and culture.</title>
        <authorList>
            <person name="Gilroy R."/>
            <person name="Ravi A."/>
            <person name="Getino M."/>
            <person name="Pursley I."/>
            <person name="Horton D.L."/>
            <person name="Alikhan N.F."/>
            <person name="Baker D."/>
            <person name="Gharbi K."/>
            <person name="Hall N."/>
            <person name="Watson M."/>
            <person name="Adriaenssens E.M."/>
            <person name="Foster-Nyarko E."/>
            <person name="Jarju S."/>
            <person name="Secka A."/>
            <person name="Antonio M."/>
            <person name="Oren A."/>
            <person name="Chaudhuri R.R."/>
            <person name="La Ragione R."/>
            <person name="Hildebrand F."/>
            <person name="Pallen M.J."/>
        </authorList>
    </citation>
    <scope>NUCLEOTIDE SEQUENCE</scope>
    <source>
        <strain evidence="2">ChiGjej3B3-7149</strain>
    </source>
</reference>
<keyword evidence="1" id="KW-0812">Transmembrane</keyword>
<reference evidence="2" key="1">
    <citation type="submission" date="2020-10" db="EMBL/GenBank/DDBJ databases">
        <authorList>
            <person name="Gilroy R."/>
        </authorList>
    </citation>
    <scope>NUCLEOTIDE SEQUENCE</scope>
    <source>
        <strain evidence="2">ChiGjej3B3-7149</strain>
    </source>
</reference>
<gene>
    <name evidence="2" type="ORF">IAD36_03885</name>
</gene>
<dbReference type="EMBL" id="DVHH01000099">
    <property type="protein sequence ID" value="HIR54728.1"/>
    <property type="molecule type" value="Genomic_DNA"/>
</dbReference>
<name>A0A9D1IZ33_9FIRM</name>
<accession>A0A9D1IZ33</accession>
<feature type="transmembrane region" description="Helical" evidence="1">
    <location>
        <begin position="33"/>
        <end position="52"/>
    </location>
</feature>
<protein>
    <submittedName>
        <fullName evidence="2">Uncharacterized protein</fullName>
    </submittedName>
</protein>